<evidence type="ECO:0000256" key="1">
    <source>
        <dbReference type="SAM" id="Phobius"/>
    </source>
</evidence>
<keyword evidence="1" id="KW-0812">Transmembrane</keyword>
<dbReference type="EMBL" id="FUWW01000003">
    <property type="protein sequence ID" value="SJZ39520.1"/>
    <property type="molecule type" value="Genomic_DNA"/>
</dbReference>
<dbReference type="AlphaFoldDB" id="A0A1T4KAQ5"/>
<proteinExistence type="predicted"/>
<dbReference type="OrthoDB" id="1957733at2"/>
<keyword evidence="1" id="KW-0472">Membrane</keyword>
<protein>
    <submittedName>
        <fullName evidence="2">Uncharacterized protein</fullName>
    </submittedName>
</protein>
<keyword evidence="3" id="KW-1185">Reference proteome</keyword>
<evidence type="ECO:0000313" key="2">
    <source>
        <dbReference type="EMBL" id="SJZ39520.1"/>
    </source>
</evidence>
<name>A0A1T4KAQ5_9FIRM</name>
<dbReference type="RefSeq" id="WP_078767881.1">
    <property type="nucleotide sequence ID" value="NZ_FUWW01000003.1"/>
</dbReference>
<dbReference type="Proteomes" id="UP000190657">
    <property type="component" value="Unassembled WGS sequence"/>
</dbReference>
<feature type="transmembrane region" description="Helical" evidence="1">
    <location>
        <begin position="6"/>
        <end position="33"/>
    </location>
</feature>
<reference evidence="2 3" key="1">
    <citation type="submission" date="2017-02" db="EMBL/GenBank/DDBJ databases">
        <authorList>
            <person name="Peterson S.W."/>
        </authorList>
    </citation>
    <scope>NUCLEOTIDE SEQUENCE [LARGE SCALE GENOMIC DNA]</scope>
    <source>
        <strain evidence="2 3">ATCC 51222</strain>
    </source>
</reference>
<organism evidence="2 3">
    <name type="scientific">Eubacterium coprostanoligenes</name>
    <dbReference type="NCBI Taxonomy" id="290054"/>
    <lineage>
        <taxon>Bacteria</taxon>
        <taxon>Bacillati</taxon>
        <taxon>Bacillota</taxon>
        <taxon>Clostridia</taxon>
        <taxon>Eubacteriales</taxon>
        <taxon>Eubacteriaceae</taxon>
        <taxon>Eubacterium</taxon>
    </lineage>
</organism>
<keyword evidence="1" id="KW-1133">Transmembrane helix</keyword>
<dbReference type="STRING" id="290054.SAMN02745114_00381"/>
<sequence length="100" mass="10894">MNSLAQIIITVGAVVTACLTVFGVCKSLAGYIYSLKNNSRMQSERNTAQDKAIARLKEENQLICYGLSAALDGLEQLGANHSVPIAKNKLQKYLNQQAHK</sequence>
<accession>A0A1T4KAQ5</accession>
<gene>
    <name evidence="2" type="ORF">SAMN02745114_00381</name>
</gene>
<evidence type="ECO:0000313" key="3">
    <source>
        <dbReference type="Proteomes" id="UP000190657"/>
    </source>
</evidence>